<gene>
    <name evidence="13" type="ORF">AKO1_011371</name>
</gene>
<feature type="transmembrane region" description="Helical" evidence="10">
    <location>
        <begin position="112"/>
        <end position="131"/>
    </location>
</feature>
<dbReference type="GO" id="GO:0016020">
    <property type="term" value="C:membrane"/>
    <property type="evidence" value="ECO:0007669"/>
    <property type="project" value="UniProtKB-SubCell"/>
</dbReference>
<evidence type="ECO:0000256" key="1">
    <source>
        <dbReference type="ARBA" id="ARBA00004141"/>
    </source>
</evidence>
<reference evidence="13 14" key="1">
    <citation type="submission" date="2024-03" db="EMBL/GenBank/DDBJ databases">
        <title>The Acrasis kona genome and developmental transcriptomes reveal deep origins of eukaryotic multicellular pathways.</title>
        <authorList>
            <person name="Sheikh S."/>
            <person name="Fu C.-J."/>
            <person name="Brown M.W."/>
            <person name="Baldauf S.L."/>
        </authorList>
    </citation>
    <scope>NUCLEOTIDE SEQUENCE [LARGE SCALE GENOMIC DNA]</scope>
    <source>
        <strain evidence="13 14">ATCC MYA-3509</strain>
    </source>
</reference>
<evidence type="ECO:0000256" key="5">
    <source>
        <dbReference type="ARBA" id="ARBA00022958"/>
    </source>
</evidence>
<keyword evidence="7" id="KW-0406">Ion transport</keyword>
<dbReference type="InterPro" id="IPR003855">
    <property type="entry name" value="K+_transporter"/>
</dbReference>
<feature type="transmembrane region" description="Helical" evidence="10">
    <location>
        <begin position="283"/>
        <end position="302"/>
    </location>
</feature>
<dbReference type="GO" id="GO:0015079">
    <property type="term" value="F:potassium ion transmembrane transporter activity"/>
    <property type="evidence" value="ECO:0007669"/>
    <property type="project" value="InterPro"/>
</dbReference>
<feature type="transmembrane region" description="Helical" evidence="10">
    <location>
        <begin position="234"/>
        <end position="257"/>
    </location>
</feature>
<feature type="transmembrane region" description="Helical" evidence="10">
    <location>
        <begin position="492"/>
        <end position="513"/>
    </location>
</feature>
<evidence type="ECO:0000256" key="3">
    <source>
        <dbReference type="ARBA" id="ARBA00022538"/>
    </source>
</evidence>
<comment type="caution">
    <text evidence="13">The sequence shown here is derived from an EMBL/GenBank/DDBJ whole genome shotgun (WGS) entry which is preliminary data.</text>
</comment>
<sequence>MADTTQVGLIADTENIEPITLARNKSMSPTLIRSKSAVSMAGSEINDDDVDIEIEKSVMDHHNHAHDSSKKNRAFLLMALTCVGVVYGDLATSPLYTFSAIFEQEPTEIDNLGALCMIIYSVIGIVSIKYAGMIIQLDNDGEGGILALTALIPDWKWEESRFKYIVKEACAFMSLIGAAFVLGDSAITPPISVLSAIEGLGSVLGDNAQNITVVATVVILIALFGFQRFGTAKVGLLFGPIMFLWCLCIAAIGIYNISTNAGSFKAFNPYYIVLLFQERGTKAIRMFAGVVLALTGCEAMYADLGHFGKGPIRLSWLVIVQPSVILCYMGQSSHLLSNPKNWESAFYNSTPSPIYWPIVVLATLSTIIASQAMITGAFSLISQASQLDYFPRLKIYHTSLQHEGQIYIPAVNYALLAGCILLTVLFKTSAALADAFGLAVCGVLLVTMLLYVVAVAVKWNVHWGLRALFLVPFTLAYLPLLTFFFSANLVKFFTGGWIPLVIGFVCFGVMLIWRNGLTRFKQLTGQDNVMRFDEFAEKTAHITRVKGLGVFYSHSKHGVPTYIRKHVQLCSVLPERMVFLTVKSFKVPFVKEELRATIRVLSHNMYLITARYGFMETADMNVPEVVRRANEILLESLEVDPQPDQQEEEEQRGTYHSRRRASLDYSSPLSNEQIIIEHQSKIFEDLGLIQLGNDGNPVIYYVPGYHLKTNKSKWFWNRYPLNLFIFMHKNSYSQISGLQIPVENTVELGTVNQL</sequence>
<feature type="transmembrane region" description="Helical" evidence="10">
    <location>
        <begin position="432"/>
        <end position="455"/>
    </location>
</feature>
<dbReference type="InterPro" id="IPR053951">
    <property type="entry name" value="K_trans_N"/>
</dbReference>
<evidence type="ECO:0000313" key="13">
    <source>
        <dbReference type="EMBL" id="KAL0481866.1"/>
    </source>
</evidence>
<feature type="transmembrane region" description="Helical" evidence="10">
    <location>
        <begin position="406"/>
        <end position="426"/>
    </location>
</feature>
<keyword evidence="6 10" id="KW-1133">Transmembrane helix</keyword>
<feature type="transmembrane region" description="Helical" evidence="10">
    <location>
        <begin position="208"/>
        <end position="227"/>
    </location>
</feature>
<evidence type="ECO:0000313" key="14">
    <source>
        <dbReference type="Proteomes" id="UP001431209"/>
    </source>
</evidence>
<dbReference type="Pfam" id="PF22776">
    <property type="entry name" value="K_trans_C"/>
    <property type="match status" value="1"/>
</dbReference>
<feature type="transmembrane region" description="Helical" evidence="10">
    <location>
        <begin position="74"/>
        <end position="92"/>
    </location>
</feature>
<keyword evidence="8 10" id="KW-0472">Membrane</keyword>
<dbReference type="EMBL" id="JAOPGA020000797">
    <property type="protein sequence ID" value="KAL0481866.1"/>
    <property type="molecule type" value="Genomic_DNA"/>
</dbReference>
<dbReference type="Pfam" id="PF02705">
    <property type="entry name" value="K_trans"/>
    <property type="match status" value="1"/>
</dbReference>
<evidence type="ECO:0000256" key="4">
    <source>
        <dbReference type="ARBA" id="ARBA00022692"/>
    </source>
</evidence>
<evidence type="ECO:0000259" key="12">
    <source>
        <dbReference type="Pfam" id="PF22776"/>
    </source>
</evidence>
<feature type="transmembrane region" description="Helical" evidence="10">
    <location>
        <begin position="169"/>
        <end position="188"/>
    </location>
</feature>
<feature type="transmembrane region" description="Helical" evidence="10">
    <location>
        <begin position="354"/>
        <end position="385"/>
    </location>
</feature>
<keyword evidence="3" id="KW-0633">Potassium transport</keyword>
<evidence type="ECO:0000256" key="6">
    <source>
        <dbReference type="ARBA" id="ARBA00022989"/>
    </source>
</evidence>
<evidence type="ECO:0000256" key="2">
    <source>
        <dbReference type="ARBA" id="ARBA00022448"/>
    </source>
</evidence>
<comment type="subcellular location">
    <subcellularLocation>
        <location evidence="1">Membrane</location>
        <topology evidence="1">Multi-pass membrane protein</topology>
    </subcellularLocation>
</comment>
<evidence type="ECO:0000256" key="10">
    <source>
        <dbReference type="SAM" id="Phobius"/>
    </source>
</evidence>
<evidence type="ECO:0000256" key="9">
    <source>
        <dbReference type="SAM" id="MobiDB-lite"/>
    </source>
</evidence>
<feature type="transmembrane region" description="Helical" evidence="10">
    <location>
        <begin position="314"/>
        <end position="334"/>
    </location>
</feature>
<dbReference type="InterPro" id="IPR053952">
    <property type="entry name" value="K_trans_C"/>
</dbReference>
<keyword evidence="5" id="KW-0630">Potassium</keyword>
<keyword evidence="2" id="KW-0813">Transport</keyword>
<organism evidence="13 14">
    <name type="scientific">Acrasis kona</name>
    <dbReference type="NCBI Taxonomy" id="1008807"/>
    <lineage>
        <taxon>Eukaryota</taxon>
        <taxon>Discoba</taxon>
        <taxon>Heterolobosea</taxon>
        <taxon>Tetramitia</taxon>
        <taxon>Eutetramitia</taxon>
        <taxon>Acrasidae</taxon>
        <taxon>Acrasis</taxon>
    </lineage>
</organism>
<name>A0AAW2YYX0_9EUKA</name>
<feature type="domain" description="K+ potassium transporter C-terminal" evidence="12">
    <location>
        <begin position="546"/>
        <end position="752"/>
    </location>
</feature>
<dbReference type="PANTHER" id="PTHR30540:SF83">
    <property type="entry name" value="K+ POTASSIUM TRANSPORTER"/>
    <property type="match status" value="1"/>
</dbReference>
<feature type="domain" description="K+ potassium transporter integral membrane" evidence="11">
    <location>
        <begin position="79"/>
        <end position="535"/>
    </location>
</feature>
<evidence type="ECO:0000259" key="11">
    <source>
        <dbReference type="Pfam" id="PF02705"/>
    </source>
</evidence>
<proteinExistence type="predicted"/>
<protein>
    <submittedName>
        <fullName evidence="13">Potassium transport system protein kup</fullName>
    </submittedName>
</protein>
<evidence type="ECO:0000256" key="8">
    <source>
        <dbReference type="ARBA" id="ARBA00023136"/>
    </source>
</evidence>
<keyword evidence="14" id="KW-1185">Reference proteome</keyword>
<evidence type="ECO:0000256" key="7">
    <source>
        <dbReference type="ARBA" id="ARBA00023065"/>
    </source>
</evidence>
<keyword evidence="4 10" id="KW-0812">Transmembrane</keyword>
<dbReference type="AlphaFoldDB" id="A0AAW2YYX0"/>
<feature type="region of interest" description="Disordered" evidence="9">
    <location>
        <begin position="638"/>
        <end position="661"/>
    </location>
</feature>
<accession>A0AAW2YYX0</accession>
<dbReference type="Proteomes" id="UP001431209">
    <property type="component" value="Unassembled WGS sequence"/>
</dbReference>
<feature type="transmembrane region" description="Helical" evidence="10">
    <location>
        <begin position="467"/>
        <end position="486"/>
    </location>
</feature>
<dbReference type="PANTHER" id="PTHR30540">
    <property type="entry name" value="OSMOTIC STRESS POTASSIUM TRANSPORTER"/>
    <property type="match status" value="1"/>
</dbReference>